<dbReference type="Proteomes" id="UP000265768">
    <property type="component" value="Unassembled WGS sequence"/>
</dbReference>
<reference evidence="4 5" key="1">
    <citation type="submission" date="2018-09" db="EMBL/GenBank/DDBJ databases">
        <title>YIM 75507 draft genome.</title>
        <authorList>
            <person name="Tang S."/>
            <person name="Feng Y."/>
        </authorList>
    </citation>
    <scope>NUCLEOTIDE SEQUENCE [LARGE SCALE GENOMIC DNA]</scope>
    <source>
        <strain evidence="4 5">YIM 75507</strain>
    </source>
</reference>
<dbReference type="EMBL" id="QZEY01000009">
    <property type="protein sequence ID" value="RJL30396.1"/>
    <property type="molecule type" value="Genomic_DNA"/>
</dbReference>
<name>A0A3A4AL71_9ACTN</name>
<evidence type="ECO:0000256" key="3">
    <source>
        <dbReference type="SAM" id="SignalP"/>
    </source>
</evidence>
<dbReference type="SUPFAM" id="SSF63817">
    <property type="entry name" value="Sortase"/>
    <property type="match status" value="1"/>
</dbReference>
<evidence type="ECO:0000256" key="1">
    <source>
        <dbReference type="ARBA" id="ARBA00022801"/>
    </source>
</evidence>
<protein>
    <submittedName>
        <fullName evidence="4">Class F sortase</fullName>
    </submittedName>
</protein>
<dbReference type="InterPro" id="IPR005754">
    <property type="entry name" value="Sortase"/>
</dbReference>
<keyword evidence="3" id="KW-0732">Signal</keyword>
<sequence>MNMRISVLAAGAALLLVTGCGLFEGGAPGPDADAARPQAVRAGDPPKTRPLAGSPPASLTLPKIGLRTPVSQIALNTDGTLAQAPAEPGWYRLGPTPGQLGPAVIAGNAAAEGDAFYKLGEVTPGDEVEVVREDGSRAVFKVDSVEKFPKKQVPTQRVFGELRHPGLRLLTYGEEMIVVFAHLAATRPPAA</sequence>
<evidence type="ECO:0000313" key="5">
    <source>
        <dbReference type="Proteomes" id="UP000265768"/>
    </source>
</evidence>
<dbReference type="InterPro" id="IPR023365">
    <property type="entry name" value="Sortase_dom-sf"/>
</dbReference>
<keyword evidence="1" id="KW-0378">Hydrolase</keyword>
<evidence type="ECO:0000256" key="2">
    <source>
        <dbReference type="SAM" id="MobiDB-lite"/>
    </source>
</evidence>
<dbReference type="AlphaFoldDB" id="A0A3A4AL71"/>
<organism evidence="4 5">
    <name type="scientific">Bailinhaonella thermotolerans</name>
    <dbReference type="NCBI Taxonomy" id="1070861"/>
    <lineage>
        <taxon>Bacteria</taxon>
        <taxon>Bacillati</taxon>
        <taxon>Actinomycetota</taxon>
        <taxon>Actinomycetes</taxon>
        <taxon>Streptosporangiales</taxon>
        <taxon>Streptosporangiaceae</taxon>
        <taxon>Bailinhaonella</taxon>
    </lineage>
</organism>
<dbReference type="Gene3D" id="2.40.260.10">
    <property type="entry name" value="Sortase"/>
    <property type="match status" value="1"/>
</dbReference>
<feature type="signal peptide" evidence="3">
    <location>
        <begin position="1"/>
        <end position="23"/>
    </location>
</feature>
<feature type="chain" id="PRO_5038873725" evidence="3">
    <location>
        <begin position="24"/>
        <end position="191"/>
    </location>
</feature>
<gene>
    <name evidence="4" type="ORF">D5H75_22750</name>
</gene>
<evidence type="ECO:0000313" key="4">
    <source>
        <dbReference type="EMBL" id="RJL30396.1"/>
    </source>
</evidence>
<feature type="region of interest" description="Disordered" evidence="2">
    <location>
        <begin position="29"/>
        <end position="57"/>
    </location>
</feature>
<dbReference type="GO" id="GO:0016787">
    <property type="term" value="F:hydrolase activity"/>
    <property type="evidence" value="ECO:0007669"/>
    <property type="project" value="UniProtKB-KW"/>
</dbReference>
<accession>A0A3A4AL71</accession>
<dbReference type="PROSITE" id="PS51257">
    <property type="entry name" value="PROKAR_LIPOPROTEIN"/>
    <property type="match status" value="1"/>
</dbReference>
<dbReference type="Pfam" id="PF04203">
    <property type="entry name" value="Sortase"/>
    <property type="match status" value="1"/>
</dbReference>
<dbReference type="InterPro" id="IPR042001">
    <property type="entry name" value="Sortase_F"/>
</dbReference>
<keyword evidence="5" id="KW-1185">Reference proteome</keyword>
<proteinExistence type="predicted"/>
<dbReference type="CDD" id="cd05829">
    <property type="entry name" value="Sortase_F"/>
    <property type="match status" value="1"/>
</dbReference>
<comment type="caution">
    <text evidence="4">The sequence shown here is derived from an EMBL/GenBank/DDBJ whole genome shotgun (WGS) entry which is preliminary data.</text>
</comment>